<sequence>MADDGFINCIISQQNFIVNYHTYNATKRRGFLEVQLCRRN</sequence>
<gene>
    <name evidence="1" type="ORF">HanXRQr2_Chr06g0259781</name>
</gene>
<organism evidence="1 2">
    <name type="scientific">Helianthus annuus</name>
    <name type="common">Common sunflower</name>
    <dbReference type="NCBI Taxonomy" id="4232"/>
    <lineage>
        <taxon>Eukaryota</taxon>
        <taxon>Viridiplantae</taxon>
        <taxon>Streptophyta</taxon>
        <taxon>Embryophyta</taxon>
        <taxon>Tracheophyta</taxon>
        <taxon>Spermatophyta</taxon>
        <taxon>Magnoliopsida</taxon>
        <taxon>eudicotyledons</taxon>
        <taxon>Gunneridae</taxon>
        <taxon>Pentapetalae</taxon>
        <taxon>asterids</taxon>
        <taxon>campanulids</taxon>
        <taxon>Asterales</taxon>
        <taxon>Asteraceae</taxon>
        <taxon>Asteroideae</taxon>
        <taxon>Heliantheae alliance</taxon>
        <taxon>Heliantheae</taxon>
        <taxon>Helianthus</taxon>
    </lineage>
</organism>
<dbReference type="EMBL" id="MNCJ02000321">
    <property type="protein sequence ID" value="KAF5802464.1"/>
    <property type="molecule type" value="Genomic_DNA"/>
</dbReference>
<accession>A0A9K3ISW3</accession>
<proteinExistence type="predicted"/>
<comment type="caution">
    <text evidence="1">The sequence shown here is derived from an EMBL/GenBank/DDBJ whole genome shotgun (WGS) entry which is preliminary data.</text>
</comment>
<dbReference type="AlphaFoldDB" id="A0A9K3ISW3"/>
<reference evidence="1" key="2">
    <citation type="submission" date="2020-06" db="EMBL/GenBank/DDBJ databases">
        <title>Helianthus annuus Genome sequencing and assembly Release 2.</title>
        <authorList>
            <person name="Gouzy J."/>
            <person name="Langlade N."/>
            <person name="Munos S."/>
        </authorList>
    </citation>
    <scope>NUCLEOTIDE SEQUENCE</scope>
    <source>
        <tissue evidence="1">Leaves</tissue>
    </source>
</reference>
<keyword evidence="2" id="KW-1185">Reference proteome</keyword>
<dbReference type="Proteomes" id="UP000215914">
    <property type="component" value="Unassembled WGS sequence"/>
</dbReference>
<reference evidence="1" key="1">
    <citation type="journal article" date="2017" name="Nature">
        <title>The sunflower genome provides insights into oil metabolism, flowering and Asterid evolution.</title>
        <authorList>
            <person name="Badouin H."/>
            <person name="Gouzy J."/>
            <person name="Grassa C.J."/>
            <person name="Murat F."/>
            <person name="Staton S.E."/>
            <person name="Cottret L."/>
            <person name="Lelandais-Briere C."/>
            <person name="Owens G.L."/>
            <person name="Carrere S."/>
            <person name="Mayjonade B."/>
            <person name="Legrand L."/>
            <person name="Gill N."/>
            <person name="Kane N.C."/>
            <person name="Bowers J.E."/>
            <person name="Hubner S."/>
            <person name="Bellec A."/>
            <person name="Berard A."/>
            <person name="Berges H."/>
            <person name="Blanchet N."/>
            <person name="Boniface M.C."/>
            <person name="Brunel D."/>
            <person name="Catrice O."/>
            <person name="Chaidir N."/>
            <person name="Claudel C."/>
            <person name="Donnadieu C."/>
            <person name="Faraut T."/>
            <person name="Fievet G."/>
            <person name="Helmstetter N."/>
            <person name="King M."/>
            <person name="Knapp S.J."/>
            <person name="Lai Z."/>
            <person name="Le Paslier M.C."/>
            <person name="Lippi Y."/>
            <person name="Lorenzon L."/>
            <person name="Mandel J.R."/>
            <person name="Marage G."/>
            <person name="Marchand G."/>
            <person name="Marquand E."/>
            <person name="Bret-Mestries E."/>
            <person name="Morien E."/>
            <person name="Nambeesan S."/>
            <person name="Nguyen T."/>
            <person name="Pegot-Espagnet P."/>
            <person name="Pouilly N."/>
            <person name="Raftis F."/>
            <person name="Sallet E."/>
            <person name="Schiex T."/>
            <person name="Thomas J."/>
            <person name="Vandecasteele C."/>
            <person name="Vares D."/>
            <person name="Vear F."/>
            <person name="Vautrin S."/>
            <person name="Crespi M."/>
            <person name="Mangin B."/>
            <person name="Burke J.M."/>
            <person name="Salse J."/>
            <person name="Munos S."/>
            <person name="Vincourt P."/>
            <person name="Rieseberg L.H."/>
            <person name="Langlade N.B."/>
        </authorList>
    </citation>
    <scope>NUCLEOTIDE SEQUENCE</scope>
    <source>
        <tissue evidence="1">Leaves</tissue>
    </source>
</reference>
<protein>
    <submittedName>
        <fullName evidence="1">Uncharacterized protein</fullName>
    </submittedName>
</protein>
<evidence type="ECO:0000313" key="1">
    <source>
        <dbReference type="EMBL" id="KAF5802464.1"/>
    </source>
</evidence>
<dbReference type="Gramene" id="mRNA:HanXRQr2_Chr06g0259781">
    <property type="protein sequence ID" value="mRNA:HanXRQr2_Chr06g0259781"/>
    <property type="gene ID" value="HanXRQr2_Chr06g0259781"/>
</dbReference>
<name>A0A9K3ISW3_HELAN</name>
<evidence type="ECO:0000313" key="2">
    <source>
        <dbReference type="Proteomes" id="UP000215914"/>
    </source>
</evidence>